<dbReference type="EMBL" id="VLPL01000003">
    <property type="protein sequence ID" value="TSJ45637.1"/>
    <property type="molecule type" value="Genomic_DNA"/>
</dbReference>
<dbReference type="AlphaFoldDB" id="A0A556N0C8"/>
<name>A0A556N0C8_9FLAO</name>
<protein>
    <submittedName>
        <fullName evidence="1">Uncharacterized protein</fullName>
    </submittedName>
</protein>
<evidence type="ECO:0000313" key="2">
    <source>
        <dbReference type="Proteomes" id="UP000316008"/>
    </source>
</evidence>
<keyword evidence="2" id="KW-1185">Reference proteome</keyword>
<dbReference type="Proteomes" id="UP000316008">
    <property type="component" value="Unassembled WGS sequence"/>
</dbReference>
<comment type="caution">
    <text evidence="1">The sequence shown here is derived from an EMBL/GenBank/DDBJ whole genome shotgun (WGS) entry which is preliminary data.</text>
</comment>
<sequence>MSKQKGLELKQVDEKLSGGFQKLSSTKLAQIKGGEQINRICTNSGTCPSVNTQECKNQYGCAEALNRTVCTKF</sequence>
<evidence type="ECO:0000313" key="1">
    <source>
        <dbReference type="EMBL" id="TSJ45637.1"/>
    </source>
</evidence>
<proteinExistence type="predicted"/>
<dbReference type="RefSeq" id="WP_144332593.1">
    <property type="nucleotide sequence ID" value="NZ_VLPL01000003.1"/>
</dbReference>
<organism evidence="1 2">
    <name type="scientific">Fluviicola chungangensis</name>
    <dbReference type="NCBI Taxonomy" id="2597671"/>
    <lineage>
        <taxon>Bacteria</taxon>
        <taxon>Pseudomonadati</taxon>
        <taxon>Bacteroidota</taxon>
        <taxon>Flavobacteriia</taxon>
        <taxon>Flavobacteriales</taxon>
        <taxon>Crocinitomicaceae</taxon>
        <taxon>Fluviicola</taxon>
    </lineage>
</organism>
<gene>
    <name evidence="1" type="ORF">FO442_07740</name>
</gene>
<accession>A0A556N0C8</accession>
<reference evidence="1 2" key="1">
    <citation type="submission" date="2019-07" db="EMBL/GenBank/DDBJ databases">
        <authorList>
            <person name="Huq M.A."/>
        </authorList>
    </citation>
    <scope>NUCLEOTIDE SEQUENCE [LARGE SCALE GENOMIC DNA]</scope>
    <source>
        <strain evidence="1 2">MAH-3</strain>
    </source>
</reference>